<feature type="transmembrane region" description="Helical" evidence="1">
    <location>
        <begin position="27"/>
        <end position="51"/>
    </location>
</feature>
<evidence type="ECO:0000313" key="3">
    <source>
        <dbReference type="Proteomes" id="UP000002212"/>
    </source>
</evidence>
<accession>C1B9B7</accession>
<dbReference type="RefSeq" id="WP_012691207.1">
    <property type="nucleotide sequence ID" value="NC_012522.1"/>
</dbReference>
<keyword evidence="1" id="KW-1133">Transmembrane helix</keyword>
<dbReference type="EMBL" id="AP011115">
    <property type="protein sequence ID" value="BAH52270.1"/>
    <property type="molecule type" value="Genomic_DNA"/>
</dbReference>
<proteinExistence type="predicted"/>
<keyword evidence="1" id="KW-0812">Transmembrane</keyword>
<feature type="transmembrane region" description="Helical" evidence="1">
    <location>
        <begin position="57"/>
        <end position="77"/>
    </location>
</feature>
<sequence>MTTTKELKALRALDQAREKQQVEKNLFTAYAVTTTGLFAATIAGIALTWWVHVGFSGVIIVAGILCVITFIMTTIQYGENYADARKAVRTAGYDYEDAIIAAQEN</sequence>
<dbReference type="STRING" id="632772.ROP_40230"/>
<evidence type="ECO:0000313" key="2">
    <source>
        <dbReference type="EMBL" id="BAH52270.1"/>
    </source>
</evidence>
<gene>
    <name evidence="2" type="ordered locus">ROP_40230</name>
</gene>
<protein>
    <submittedName>
        <fullName evidence="2">Hypothetical membrane protein</fullName>
    </submittedName>
</protein>
<keyword evidence="1" id="KW-0472">Membrane</keyword>
<name>C1B9B7_RHOOB</name>
<evidence type="ECO:0000256" key="1">
    <source>
        <dbReference type="SAM" id="Phobius"/>
    </source>
</evidence>
<reference evidence="2 3" key="1">
    <citation type="submission" date="2009-03" db="EMBL/GenBank/DDBJ databases">
        <title>Comparison of the complete genome sequences of Rhodococcus erythropolis PR4 and Rhodococcus opacus B4.</title>
        <authorList>
            <person name="Takarada H."/>
            <person name="Sekine M."/>
            <person name="Hosoyama A."/>
            <person name="Yamada R."/>
            <person name="Fujisawa T."/>
            <person name="Omata S."/>
            <person name="Shimizu A."/>
            <person name="Tsukatani N."/>
            <person name="Tanikawa S."/>
            <person name="Fujita N."/>
            <person name="Harayama S."/>
        </authorList>
    </citation>
    <scope>NUCLEOTIDE SEQUENCE [LARGE SCALE GENOMIC DNA]</scope>
    <source>
        <strain evidence="2 3">B4</strain>
    </source>
</reference>
<organism evidence="2 3">
    <name type="scientific">Rhodococcus opacus (strain B4)</name>
    <dbReference type="NCBI Taxonomy" id="632772"/>
    <lineage>
        <taxon>Bacteria</taxon>
        <taxon>Bacillati</taxon>
        <taxon>Actinomycetota</taxon>
        <taxon>Actinomycetes</taxon>
        <taxon>Mycobacteriales</taxon>
        <taxon>Nocardiaceae</taxon>
        <taxon>Rhodococcus</taxon>
    </lineage>
</organism>
<dbReference type="KEGG" id="rop:ROP_40230"/>
<dbReference type="AlphaFoldDB" id="C1B9B7"/>
<dbReference type="PATRIC" id="fig|632772.20.peg.4220"/>
<dbReference type="HOGENOM" id="CLU_2234476_0_0_11"/>
<dbReference type="Proteomes" id="UP000002212">
    <property type="component" value="Chromosome"/>
</dbReference>